<evidence type="ECO:0000313" key="6">
    <source>
        <dbReference type="EMBL" id="GGJ85068.1"/>
    </source>
</evidence>
<dbReference type="PANTHER" id="PTHR24321:SF8">
    <property type="entry name" value="ESTRADIOL 17-BETA-DEHYDROGENASE 8-RELATED"/>
    <property type="match status" value="1"/>
</dbReference>
<dbReference type="Proteomes" id="UP000636956">
    <property type="component" value="Unassembled WGS sequence"/>
</dbReference>
<dbReference type="SUPFAM" id="SSF51735">
    <property type="entry name" value="NAD(P)-binding Rossmann-fold domains"/>
    <property type="match status" value="1"/>
</dbReference>
<dbReference type="InterPro" id="IPR020904">
    <property type="entry name" value="Sc_DH/Rdtase_CS"/>
</dbReference>
<dbReference type="NCBIfam" id="NF009467">
    <property type="entry name" value="PRK12826.1-3"/>
    <property type="match status" value="1"/>
</dbReference>
<reference evidence="6" key="1">
    <citation type="journal article" date="2014" name="Int. J. Syst. Evol. Microbiol.">
        <title>Complete genome sequence of Corynebacterium casei LMG S-19264T (=DSM 44701T), isolated from a smear-ripened cheese.</title>
        <authorList>
            <consortium name="US DOE Joint Genome Institute (JGI-PGF)"/>
            <person name="Walter F."/>
            <person name="Albersmeier A."/>
            <person name="Kalinowski J."/>
            <person name="Ruckert C."/>
        </authorList>
    </citation>
    <scope>NUCLEOTIDE SEQUENCE</scope>
    <source>
        <strain evidence="6">CGMCC 1.8984</strain>
    </source>
</reference>
<feature type="domain" description="Ketoreductase" evidence="5">
    <location>
        <begin position="7"/>
        <end position="204"/>
    </location>
</feature>
<reference evidence="6" key="2">
    <citation type="submission" date="2020-09" db="EMBL/GenBank/DDBJ databases">
        <authorList>
            <person name="Sun Q."/>
            <person name="Zhou Y."/>
        </authorList>
    </citation>
    <scope>NUCLEOTIDE SEQUENCE</scope>
    <source>
        <strain evidence="6">CGMCC 1.8984</strain>
    </source>
</reference>
<comment type="caution">
    <text evidence="6">The sequence shown here is derived from an EMBL/GenBank/DDBJ whole genome shotgun (WGS) entry which is preliminary data.</text>
</comment>
<dbReference type="InterPro" id="IPR036291">
    <property type="entry name" value="NAD(P)-bd_dom_sf"/>
</dbReference>
<sequence length="284" mass="30051">MGLLEGKTVFITGGGRGQGRAHAVASAREGADILFVDTTKPFATVPYPHTTAEDMAETVRLVEEHDRRVLSIEADVRDQAALDDAVAQGIAQFGKIDVLIANAGVWTLAPIAEMTKETWQEMIDINLTGVFQSVKSVVNHMIERQTGSMVLTSSINGLEGGPGYAHYASAKFGVVGLMKSLALDLGPHGIRVNTVNPGAILTGMTDNQMAWDMFAGHPGGTHEDLVRGGYSFGILKGVGMLDPMEIANAAVWLNSDMARTVTGITLPVDAGHLGIAGVNMNPQM</sequence>
<dbReference type="PRINTS" id="PR00081">
    <property type="entry name" value="GDHRDH"/>
</dbReference>
<dbReference type="FunFam" id="3.40.50.720:FF:000084">
    <property type="entry name" value="Short-chain dehydrogenase reductase"/>
    <property type="match status" value="1"/>
</dbReference>
<keyword evidence="3" id="KW-0520">NAD</keyword>
<accession>A0A917PMJ3</accession>
<dbReference type="Gene3D" id="3.40.50.720">
    <property type="entry name" value="NAD(P)-binding Rossmann-like Domain"/>
    <property type="match status" value="1"/>
</dbReference>
<evidence type="ECO:0000313" key="7">
    <source>
        <dbReference type="Proteomes" id="UP000636956"/>
    </source>
</evidence>
<protein>
    <submittedName>
        <fullName evidence="6">Oxidoreductase</fullName>
    </submittedName>
</protein>
<dbReference type="InterPro" id="IPR023985">
    <property type="entry name" value="SDR_subfam_1"/>
</dbReference>
<evidence type="ECO:0000256" key="2">
    <source>
        <dbReference type="ARBA" id="ARBA00023002"/>
    </source>
</evidence>
<dbReference type="InterPro" id="IPR057326">
    <property type="entry name" value="KR_dom"/>
</dbReference>
<keyword evidence="7" id="KW-1185">Reference proteome</keyword>
<dbReference type="NCBIfam" id="TIGR03971">
    <property type="entry name" value="SDR_subfam_1"/>
    <property type="match status" value="1"/>
</dbReference>
<organism evidence="6 7">
    <name type="scientific">Agromyces bauzanensis</name>
    <dbReference type="NCBI Taxonomy" id="1308924"/>
    <lineage>
        <taxon>Bacteria</taxon>
        <taxon>Bacillati</taxon>
        <taxon>Actinomycetota</taxon>
        <taxon>Actinomycetes</taxon>
        <taxon>Micrococcales</taxon>
        <taxon>Microbacteriaceae</taxon>
        <taxon>Agromyces</taxon>
    </lineage>
</organism>
<proteinExistence type="inferred from homology"/>
<dbReference type="RefSeq" id="WP_188743687.1">
    <property type="nucleotide sequence ID" value="NZ_BAABFW010000023.1"/>
</dbReference>
<evidence type="ECO:0000256" key="1">
    <source>
        <dbReference type="ARBA" id="ARBA00006484"/>
    </source>
</evidence>
<keyword evidence="2" id="KW-0560">Oxidoreductase</keyword>
<gene>
    <name evidence="6" type="ORF">GCM10011372_24240</name>
</gene>
<dbReference type="Pfam" id="PF00106">
    <property type="entry name" value="adh_short"/>
    <property type="match status" value="1"/>
</dbReference>
<evidence type="ECO:0000256" key="3">
    <source>
        <dbReference type="ARBA" id="ARBA00023027"/>
    </source>
</evidence>
<dbReference type="PROSITE" id="PS00061">
    <property type="entry name" value="ADH_SHORT"/>
    <property type="match status" value="1"/>
</dbReference>
<dbReference type="PRINTS" id="PR00080">
    <property type="entry name" value="SDRFAMILY"/>
</dbReference>
<dbReference type="InterPro" id="IPR002347">
    <property type="entry name" value="SDR_fam"/>
</dbReference>
<dbReference type="AlphaFoldDB" id="A0A917PMJ3"/>
<dbReference type="EMBL" id="BMMD01000013">
    <property type="protein sequence ID" value="GGJ85068.1"/>
    <property type="molecule type" value="Genomic_DNA"/>
</dbReference>
<evidence type="ECO:0000259" key="5">
    <source>
        <dbReference type="SMART" id="SM00822"/>
    </source>
</evidence>
<comment type="similarity">
    <text evidence="1 4">Belongs to the short-chain dehydrogenases/reductases (SDR) family.</text>
</comment>
<name>A0A917PMJ3_9MICO</name>
<dbReference type="SMART" id="SM00822">
    <property type="entry name" value="PKS_KR"/>
    <property type="match status" value="1"/>
</dbReference>
<dbReference type="CDD" id="cd05233">
    <property type="entry name" value="SDR_c"/>
    <property type="match status" value="1"/>
</dbReference>
<evidence type="ECO:0000256" key="4">
    <source>
        <dbReference type="RuleBase" id="RU000363"/>
    </source>
</evidence>
<dbReference type="PANTHER" id="PTHR24321">
    <property type="entry name" value="DEHYDROGENASES, SHORT CHAIN"/>
    <property type="match status" value="1"/>
</dbReference>
<dbReference type="GO" id="GO:0016491">
    <property type="term" value="F:oxidoreductase activity"/>
    <property type="evidence" value="ECO:0007669"/>
    <property type="project" value="UniProtKB-KW"/>
</dbReference>